<dbReference type="PANTHER" id="PTHR34978">
    <property type="entry name" value="POSSIBLE SENSOR-TRANSDUCER PROTEIN BLAR"/>
    <property type="match status" value="1"/>
</dbReference>
<keyword evidence="4" id="KW-1185">Reference proteome</keyword>
<feature type="transmembrane region" description="Helical" evidence="1">
    <location>
        <begin position="36"/>
        <end position="53"/>
    </location>
</feature>
<feature type="transmembrane region" description="Helical" evidence="1">
    <location>
        <begin position="6"/>
        <end position="24"/>
    </location>
</feature>
<name>A0A6M0IB64_9BACT</name>
<dbReference type="EMBL" id="JAAGNZ010000001">
    <property type="protein sequence ID" value="NEU65406.1"/>
    <property type="molecule type" value="Genomic_DNA"/>
</dbReference>
<comment type="caution">
    <text evidence="3">The sequence shown here is derived from an EMBL/GenBank/DDBJ whole genome shotgun (WGS) entry which is preliminary data.</text>
</comment>
<proteinExistence type="predicted"/>
<feature type="transmembrane region" description="Helical" evidence="1">
    <location>
        <begin position="285"/>
        <end position="305"/>
    </location>
</feature>
<dbReference type="Proteomes" id="UP000477386">
    <property type="component" value="Unassembled WGS sequence"/>
</dbReference>
<evidence type="ECO:0000313" key="3">
    <source>
        <dbReference type="EMBL" id="NEU65406.1"/>
    </source>
</evidence>
<dbReference type="InterPro" id="IPR052173">
    <property type="entry name" value="Beta-lactam_resp_regulator"/>
</dbReference>
<organism evidence="3 4">
    <name type="scientific">Spirosoma agri</name>
    <dbReference type="NCBI Taxonomy" id="1987381"/>
    <lineage>
        <taxon>Bacteria</taxon>
        <taxon>Pseudomonadati</taxon>
        <taxon>Bacteroidota</taxon>
        <taxon>Cytophagia</taxon>
        <taxon>Cytophagales</taxon>
        <taxon>Cytophagaceae</taxon>
        <taxon>Spirosoma</taxon>
    </lineage>
</organism>
<accession>A0A6M0IB64</accession>
<keyword evidence="1" id="KW-0812">Transmembrane</keyword>
<gene>
    <name evidence="3" type="ORF">GK091_00775</name>
</gene>
<dbReference type="Pfam" id="PF05569">
    <property type="entry name" value="Peptidase_M56"/>
    <property type="match status" value="1"/>
</dbReference>
<protein>
    <submittedName>
        <fullName evidence="3">M56 family metallopeptidase</fullName>
    </submittedName>
</protein>
<feature type="transmembrane region" description="Helical" evidence="1">
    <location>
        <begin position="116"/>
        <end position="138"/>
    </location>
</feature>
<keyword evidence="1" id="KW-1133">Transmembrane helix</keyword>
<reference evidence="3 4" key="1">
    <citation type="submission" date="2020-02" db="EMBL/GenBank/DDBJ databases">
        <title>Draft genome sequence of two Spirosoma agri KCTC 52727 and Spirosoma terrae KCTC 52035.</title>
        <authorList>
            <person name="Rojas J."/>
            <person name="Ambika Manirajan B."/>
            <person name="Ratering S."/>
            <person name="Suarez C."/>
            <person name="Schnell S."/>
        </authorList>
    </citation>
    <scope>NUCLEOTIDE SEQUENCE [LARGE SCALE GENOMIC DNA]</scope>
    <source>
        <strain evidence="3 4">KCTC 52727</strain>
    </source>
</reference>
<evidence type="ECO:0000256" key="1">
    <source>
        <dbReference type="SAM" id="Phobius"/>
    </source>
</evidence>
<dbReference type="PANTHER" id="PTHR34978:SF3">
    <property type="entry name" value="SLR0241 PROTEIN"/>
    <property type="match status" value="1"/>
</dbReference>
<evidence type="ECO:0000259" key="2">
    <source>
        <dbReference type="Pfam" id="PF05569"/>
    </source>
</evidence>
<sequence>METLRYVLLANVLLAIVSTAYFVLLRRKTFFGANRLALWLGLIAAVTFPLMELPDWRPQPVRKVMQQTAQVILPSVLPEPPFRQPEVTITFPNGRTYPAFTTKAPSREWSWQSGLVTFYLLGVLLLLGRLGIHVASLARIIRRSSHEVYDSFTLVRDRQVTSPFSFFHWVVVNPDHHDPDELEQILRHERVHVRLWHSLDMLTAELVCILFWFNPAAYLFRHLLHQSLEFSADRAVLTEGVDTRAYQYSLVRVSLSTGSPMFANQFSGPTLRQRIAMMNRTPSSVIAWVWYVVWCALVGTMALACRHVEREESEKSLFMKSPTPSFPLTNATRVLAAELDKSGMPWFQQSSLLENENNAGQRRVNGKLINFTRINQYPELLCLRNNHLAVRESDYRPMKLFINGQESSPQSLSTITFEEVSDLLVYQKWEDAPEADKTPELFRIFISTKHTNRPLGSLRLTYKRYLEAAAISDNPLGTSNTFSMNKLLEATFFANKHAFVKRTKADFLTLYDDYTADIDTYINGIAVKPKQIESVHVREVDRLYTRERPFDEWTIDGPDRKHRFVLYILTTPKRAKRDSSYYVFSPFYTGDF</sequence>
<dbReference type="InterPro" id="IPR008756">
    <property type="entry name" value="Peptidase_M56"/>
</dbReference>
<dbReference type="RefSeq" id="WP_164034746.1">
    <property type="nucleotide sequence ID" value="NZ_JAAGNZ010000001.1"/>
</dbReference>
<dbReference type="CDD" id="cd07341">
    <property type="entry name" value="M56_BlaR1_MecR1_like"/>
    <property type="match status" value="1"/>
</dbReference>
<dbReference type="AlphaFoldDB" id="A0A6M0IB64"/>
<feature type="domain" description="Peptidase M56" evidence="2">
    <location>
        <begin position="136"/>
        <end position="277"/>
    </location>
</feature>
<keyword evidence="1" id="KW-0472">Membrane</keyword>
<evidence type="ECO:0000313" key="4">
    <source>
        <dbReference type="Proteomes" id="UP000477386"/>
    </source>
</evidence>